<evidence type="ECO:0000256" key="1">
    <source>
        <dbReference type="SAM" id="MobiDB-lite"/>
    </source>
</evidence>
<feature type="compositionally biased region" description="Polar residues" evidence="1">
    <location>
        <begin position="27"/>
        <end position="50"/>
    </location>
</feature>
<dbReference type="EMBL" id="KK207697">
    <property type="protein sequence ID" value="EZF57131.1"/>
    <property type="molecule type" value="Genomic_DNA"/>
</dbReference>
<dbReference type="HOGENOM" id="CLU_160118_0_0_1"/>
<reference evidence="2" key="1">
    <citation type="submission" date="2014-02" db="EMBL/GenBank/DDBJ databases">
        <title>The Genome Sequence of Trichophyton rubrum (morphotype fischeri) CBS 288.86.</title>
        <authorList>
            <consortium name="The Broad Institute Genomics Platform"/>
            <person name="Cuomo C.A."/>
            <person name="White T.C."/>
            <person name="Graser Y."/>
            <person name="Martinez-Rossi N."/>
            <person name="Heitman J."/>
            <person name="Young S.K."/>
            <person name="Zeng Q."/>
            <person name="Gargeya S."/>
            <person name="Abouelleil A."/>
            <person name="Alvarado L."/>
            <person name="Chapman S.B."/>
            <person name="Gainer-Dewar J."/>
            <person name="Goldberg J."/>
            <person name="Griggs A."/>
            <person name="Gujja S."/>
            <person name="Hansen M."/>
            <person name="Howarth C."/>
            <person name="Imamovic A."/>
            <person name="Larimer J."/>
            <person name="Martinez D."/>
            <person name="Murphy C."/>
            <person name="Pearson M.D."/>
            <person name="Persinoti G."/>
            <person name="Poon T."/>
            <person name="Priest M."/>
            <person name="Roberts A.D."/>
            <person name="Saif S."/>
            <person name="Shea T.D."/>
            <person name="Sykes S.N."/>
            <person name="Wortman J."/>
            <person name="Nusbaum C."/>
            <person name="Birren B."/>
        </authorList>
    </citation>
    <scope>NUCLEOTIDE SEQUENCE [LARGE SCALE GENOMIC DNA]</scope>
    <source>
        <strain evidence="2">CBS 288.86</strain>
    </source>
</reference>
<feature type="compositionally biased region" description="Low complexity" evidence="1">
    <location>
        <begin position="52"/>
        <end position="68"/>
    </location>
</feature>
<evidence type="ECO:0000313" key="2">
    <source>
        <dbReference type="EMBL" id="EZF57131.1"/>
    </source>
</evidence>
<dbReference type="Proteomes" id="UP000023758">
    <property type="component" value="Unassembled WGS sequence"/>
</dbReference>
<proteinExistence type="predicted"/>
<protein>
    <submittedName>
        <fullName evidence="2">Uncharacterized protein</fullName>
    </submittedName>
</protein>
<dbReference type="OrthoDB" id="10637438at2759"/>
<sequence>MSCRDTTTNSTCQPSAKSIVAKATVNYHSSESSAESQAPTSLTESTSIEMASSPSVNSSSPITSVVTPGKNSPSRLEKMLEEMKKKSPEEITAHIQKYGPKITREGDPIPWDTDDDIKYATGEGR</sequence>
<gene>
    <name evidence="2" type="ORF">H103_00543</name>
</gene>
<dbReference type="AlphaFoldDB" id="A0A022WGB6"/>
<organism evidence="2">
    <name type="scientific">Trichophyton rubrum CBS 288.86</name>
    <dbReference type="NCBI Taxonomy" id="1215330"/>
    <lineage>
        <taxon>Eukaryota</taxon>
        <taxon>Fungi</taxon>
        <taxon>Dikarya</taxon>
        <taxon>Ascomycota</taxon>
        <taxon>Pezizomycotina</taxon>
        <taxon>Eurotiomycetes</taxon>
        <taxon>Eurotiomycetidae</taxon>
        <taxon>Onygenales</taxon>
        <taxon>Arthrodermataceae</taxon>
        <taxon>Trichophyton</taxon>
    </lineage>
</organism>
<feature type="region of interest" description="Disordered" evidence="1">
    <location>
        <begin position="27"/>
        <end position="125"/>
    </location>
</feature>
<feature type="compositionally biased region" description="Basic and acidic residues" evidence="1">
    <location>
        <begin position="75"/>
        <end position="92"/>
    </location>
</feature>
<accession>A0A022WGB6</accession>
<name>A0A022WGB6_TRIRU</name>